<organism evidence="2 3">
    <name type="scientific">Apiospora kogelbergensis</name>
    <dbReference type="NCBI Taxonomy" id="1337665"/>
    <lineage>
        <taxon>Eukaryota</taxon>
        <taxon>Fungi</taxon>
        <taxon>Dikarya</taxon>
        <taxon>Ascomycota</taxon>
        <taxon>Pezizomycotina</taxon>
        <taxon>Sordariomycetes</taxon>
        <taxon>Xylariomycetidae</taxon>
        <taxon>Amphisphaeriales</taxon>
        <taxon>Apiosporaceae</taxon>
        <taxon>Apiospora</taxon>
    </lineage>
</organism>
<feature type="domain" description="DUF7580" evidence="1">
    <location>
        <begin position="4"/>
        <end position="205"/>
    </location>
</feature>
<proteinExistence type="predicted"/>
<evidence type="ECO:0000313" key="3">
    <source>
        <dbReference type="Proteomes" id="UP001392437"/>
    </source>
</evidence>
<dbReference type="Pfam" id="PF24476">
    <property type="entry name" value="DUF7580"/>
    <property type="match status" value="1"/>
</dbReference>
<evidence type="ECO:0000313" key="2">
    <source>
        <dbReference type="EMBL" id="KAK8096055.1"/>
    </source>
</evidence>
<dbReference type="PANTHER" id="PTHR35186">
    <property type="entry name" value="ANK_REP_REGION DOMAIN-CONTAINING PROTEIN"/>
    <property type="match status" value="1"/>
</dbReference>
<dbReference type="EMBL" id="JAQQWP010000011">
    <property type="protein sequence ID" value="KAK8096055.1"/>
    <property type="molecule type" value="Genomic_DNA"/>
</dbReference>
<dbReference type="PANTHER" id="PTHR35186:SF4">
    <property type="entry name" value="PRION-INHIBITION AND PROPAGATION HELO DOMAIN-CONTAINING PROTEIN"/>
    <property type="match status" value="1"/>
</dbReference>
<gene>
    <name evidence="2" type="ORF">PG999_014077</name>
</gene>
<dbReference type="InterPro" id="IPR056002">
    <property type="entry name" value="DUF7580"/>
</dbReference>
<sequence>MSKKDRLAIASAATWAVLLLCGTPWLEETRMIENDIVLLTEDNFVTKNGANDLDGANAVPAFSYQFRKPVAATSNHINDHCDSSRDGVAGITIQHRTLFALGILLLEIGLDIEFRDLYEESVDSKLDGDGFKGDDLEETLIESYDVAINAAEDLYDEVGDAYADAVKRCLKFNFPGRKSLQRFDNEMLRQHFFSGVVAPVHERYEQEQTRHRVFRTA</sequence>
<protein>
    <recommendedName>
        <fullName evidence="1">DUF7580 domain-containing protein</fullName>
    </recommendedName>
</protein>
<keyword evidence="3" id="KW-1185">Reference proteome</keyword>
<dbReference type="AlphaFoldDB" id="A0AAW0QH83"/>
<comment type="caution">
    <text evidence="2">The sequence shown here is derived from an EMBL/GenBank/DDBJ whole genome shotgun (WGS) entry which is preliminary data.</text>
</comment>
<name>A0AAW0QH83_9PEZI</name>
<reference evidence="2 3" key="1">
    <citation type="submission" date="2023-01" db="EMBL/GenBank/DDBJ databases">
        <title>Analysis of 21 Apiospora genomes using comparative genomics revels a genus with tremendous synthesis potential of carbohydrate active enzymes and secondary metabolites.</title>
        <authorList>
            <person name="Sorensen T."/>
        </authorList>
    </citation>
    <scope>NUCLEOTIDE SEQUENCE [LARGE SCALE GENOMIC DNA]</scope>
    <source>
        <strain evidence="2 3">CBS 117206</strain>
    </source>
</reference>
<evidence type="ECO:0000259" key="1">
    <source>
        <dbReference type="Pfam" id="PF24476"/>
    </source>
</evidence>
<accession>A0AAW0QH83</accession>
<dbReference type="Proteomes" id="UP001392437">
    <property type="component" value="Unassembled WGS sequence"/>
</dbReference>